<name>A0A5M9K0I6_MONFR</name>
<protein>
    <submittedName>
        <fullName evidence="2">Uncharacterized protein</fullName>
    </submittedName>
</protein>
<dbReference type="AlphaFoldDB" id="A0A5M9K0I6"/>
<dbReference type="EMBL" id="VICG01000003">
    <property type="protein sequence ID" value="KAA8573482.1"/>
    <property type="molecule type" value="Genomic_DNA"/>
</dbReference>
<sequence>MSEAPSDNKEILRSKTPEDRSSYTESGKPADSIALFNAEDHAWLRVPRQGNFDFIIAARKQENGKFVYQVKDPKSGVLYEEGAWFKQEQLSSV</sequence>
<dbReference type="VEuPathDB" id="FungiDB:MFRU_001g05490"/>
<proteinExistence type="predicted"/>
<gene>
    <name evidence="2" type="ORF">EYC84_005067</name>
</gene>
<evidence type="ECO:0000313" key="3">
    <source>
        <dbReference type="Proteomes" id="UP000322873"/>
    </source>
</evidence>
<evidence type="ECO:0000313" key="2">
    <source>
        <dbReference type="EMBL" id="KAA8573482.1"/>
    </source>
</evidence>
<feature type="compositionally biased region" description="Basic and acidic residues" evidence="1">
    <location>
        <begin position="1"/>
        <end position="22"/>
    </location>
</feature>
<evidence type="ECO:0000256" key="1">
    <source>
        <dbReference type="SAM" id="MobiDB-lite"/>
    </source>
</evidence>
<dbReference type="Proteomes" id="UP000322873">
    <property type="component" value="Unassembled WGS sequence"/>
</dbReference>
<comment type="caution">
    <text evidence="2">The sequence shown here is derived from an EMBL/GenBank/DDBJ whole genome shotgun (WGS) entry which is preliminary data.</text>
</comment>
<feature type="region of interest" description="Disordered" evidence="1">
    <location>
        <begin position="1"/>
        <end position="30"/>
    </location>
</feature>
<organism evidence="2 3">
    <name type="scientific">Monilinia fructicola</name>
    <name type="common">Brown rot fungus</name>
    <name type="synonym">Ciboria fructicola</name>
    <dbReference type="NCBI Taxonomy" id="38448"/>
    <lineage>
        <taxon>Eukaryota</taxon>
        <taxon>Fungi</taxon>
        <taxon>Dikarya</taxon>
        <taxon>Ascomycota</taxon>
        <taxon>Pezizomycotina</taxon>
        <taxon>Leotiomycetes</taxon>
        <taxon>Helotiales</taxon>
        <taxon>Sclerotiniaceae</taxon>
        <taxon>Monilinia</taxon>
    </lineage>
</organism>
<accession>A0A5M9K0I6</accession>
<reference evidence="2 3" key="1">
    <citation type="submission" date="2019-06" db="EMBL/GenBank/DDBJ databases">
        <title>Genome Sequence of the Brown Rot Fungal Pathogen Monilinia fructicola.</title>
        <authorList>
            <person name="De Miccolis Angelini R.M."/>
            <person name="Landi L."/>
            <person name="Abate D."/>
            <person name="Pollastro S."/>
            <person name="Romanazzi G."/>
            <person name="Faretra F."/>
        </authorList>
    </citation>
    <scope>NUCLEOTIDE SEQUENCE [LARGE SCALE GENOMIC DNA]</scope>
    <source>
        <strain evidence="2 3">Mfrc123</strain>
    </source>
</reference>
<keyword evidence="3" id="KW-1185">Reference proteome</keyword>